<dbReference type="EC" id="5.3.1.12" evidence="4 7"/>
<dbReference type="Pfam" id="PF02614">
    <property type="entry name" value="UxaC"/>
    <property type="match status" value="1"/>
</dbReference>
<evidence type="ECO:0000256" key="2">
    <source>
        <dbReference type="ARBA" id="ARBA00004892"/>
    </source>
</evidence>
<organism evidence="8 9">
    <name type="scientific">Hoeflea olei</name>
    <dbReference type="NCBI Taxonomy" id="1480615"/>
    <lineage>
        <taxon>Bacteria</taxon>
        <taxon>Pseudomonadati</taxon>
        <taxon>Pseudomonadota</taxon>
        <taxon>Alphaproteobacteria</taxon>
        <taxon>Hyphomicrobiales</taxon>
        <taxon>Rhizobiaceae</taxon>
        <taxon>Hoeflea</taxon>
    </lineage>
</organism>
<dbReference type="NCBIfam" id="NF002794">
    <property type="entry name" value="PRK02925.1"/>
    <property type="match status" value="1"/>
</dbReference>
<dbReference type="SUPFAM" id="SSF51556">
    <property type="entry name" value="Metallo-dependent hydrolases"/>
    <property type="match status" value="1"/>
</dbReference>
<dbReference type="STRING" id="1480615.AWJ14_09315"/>
<evidence type="ECO:0000256" key="1">
    <source>
        <dbReference type="ARBA" id="ARBA00001165"/>
    </source>
</evidence>
<sequence>MALLTPDRLFPADPRTRGIARELYQSVADKPIISPHGHTDPRWYAENRPFPDPAQLFITPDHYVFRMLFSQGISLESLGVPRADGGPTETDGRKIWRLFAENYHLFRGTPSRLWLDHAFESVFGLTTRLSAETADAAYDQIADCLQKPEFLPRALFERFNIEAIATTESPLDDLRWHRMIRDSGWKGRVVTAYRPDSVVDPEFDGFADYVAAFGALTGEDTATWEGYLNAHRVRRAYFKEFGATSTDHGHPSARTENLSRQQAAGLFAKALKGACSAEEADAFRGHMLTEMARMSLEDGLVLQIHPGSYRNHSAPVMARFGRDKGFDIPTRTDYVRALKPLLDAVGLEPGLTVIVFTLDESSYSRELAPLAGAYPALRLGPAWWFFDSPEGMRRFRELTTETAGFYNTVGFNDDTRAFCSIPARHDVARRVDCGFLASLVATGRLDEEEAHEVANDLAYRLAKQAYRL</sequence>
<comment type="catalytic activity">
    <reaction evidence="7">
        <text>aldehydo-D-galacturonate = keto-D-tagaturonate</text>
        <dbReference type="Rhea" id="RHEA:27702"/>
        <dbReference type="ChEBI" id="CHEBI:12952"/>
        <dbReference type="ChEBI" id="CHEBI:17886"/>
    </reaction>
</comment>
<protein>
    <recommendedName>
        <fullName evidence="5 7">Uronate isomerase</fullName>
        <ecNumber evidence="4 7">5.3.1.12</ecNumber>
    </recommendedName>
    <alternativeName>
        <fullName evidence="7">Glucuronate isomerase</fullName>
    </alternativeName>
    <alternativeName>
        <fullName evidence="7">Uronic isomerase</fullName>
    </alternativeName>
</protein>
<dbReference type="PANTHER" id="PTHR30068:SF4">
    <property type="entry name" value="URONATE ISOMERASE"/>
    <property type="match status" value="1"/>
</dbReference>
<dbReference type="OrthoDB" id="9766564at2"/>
<evidence type="ECO:0000256" key="6">
    <source>
        <dbReference type="ARBA" id="ARBA00023235"/>
    </source>
</evidence>
<reference evidence="8 9" key="1">
    <citation type="submission" date="2015-12" db="EMBL/GenBank/DDBJ databases">
        <authorList>
            <person name="Shamseldin A."/>
            <person name="Moawad H."/>
            <person name="Abd El-Rahim W.M."/>
            <person name="Sadowsky M.J."/>
        </authorList>
    </citation>
    <scope>NUCLEOTIDE SEQUENCE [LARGE SCALE GENOMIC DNA]</scope>
    <source>
        <strain evidence="8 9">JC234</strain>
    </source>
</reference>
<dbReference type="Gene3D" id="3.20.20.140">
    <property type="entry name" value="Metal-dependent hydrolases"/>
    <property type="match status" value="1"/>
</dbReference>
<name>A0A1C1Z0R5_9HYPH</name>
<keyword evidence="9" id="KW-1185">Reference proteome</keyword>
<dbReference type="HAMAP" id="MF_00675">
    <property type="entry name" value="UxaC"/>
    <property type="match status" value="1"/>
</dbReference>
<keyword evidence="6 7" id="KW-0413">Isomerase</keyword>
<evidence type="ECO:0000256" key="4">
    <source>
        <dbReference type="ARBA" id="ARBA00012546"/>
    </source>
</evidence>
<evidence type="ECO:0000256" key="5">
    <source>
        <dbReference type="ARBA" id="ARBA00020555"/>
    </source>
</evidence>
<dbReference type="InterPro" id="IPR032466">
    <property type="entry name" value="Metal_Hydrolase"/>
</dbReference>
<dbReference type="Gene3D" id="1.10.2020.10">
    <property type="entry name" value="uronate isomerase, domain 2, chain A"/>
    <property type="match status" value="1"/>
</dbReference>
<dbReference type="EMBL" id="LQZT01000001">
    <property type="protein sequence ID" value="OCW59246.1"/>
    <property type="molecule type" value="Genomic_DNA"/>
</dbReference>
<comment type="caution">
    <text evidence="8">The sequence shown here is derived from an EMBL/GenBank/DDBJ whole genome shotgun (WGS) entry which is preliminary data.</text>
</comment>
<comment type="pathway">
    <text evidence="2 7">Carbohydrate metabolism; pentose and glucuronate interconversion.</text>
</comment>
<comment type="catalytic activity">
    <reaction evidence="1 7">
        <text>D-glucuronate = D-fructuronate</text>
        <dbReference type="Rhea" id="RHEA:13049"/>
        <dbReference type="ChEBI" id="CHEBI:58720"/>
        <dbReference type="ChEBI" id="CHEBI:59863"/>
        <dbReference type="EC" id="5.3.1.12"/>
    </reaction>
</comment>
<dbReference type="GO" id="GO:0042840">
    <property type="term" value="P:D-glucuronate catabolic process"/>
    <property type="evidence" value="ECO:0007669"/>
    <property type="project" value="TreeGrafter"/>
</dbReference>
<dbReference type="RefSeq" id="WP_066173582.1">
    <property type="nucleotide sequence ID" value="NZ_LQZT01000001.1"/>
</dbReference>
<evidence type="ECO:0000256" key="7">
    <source>
        <dbReference type="HAMAP-Rule" id="MF_00675"/>
    </source>
</evidence>
<dbReference type="UniPathway" id="UPA00246"/>
<dbReference type="InterPro" id="IPR003766">
    <property type="entry name" value="Uronate_isomerase"/>
</dbReference>
<evidence type="ECO:0000313" key="8">
    <source>
        <dbReference type="EMBL" id="OCW59246.1"/>
    </source>
</evidence>
<dbReference type="GO" id="GO:0019698">
    <property type="term" value="P:D-galacturonate catabolic process"/>
    <property type="evidence" value="ECO:0007669"/>
    <property type="project" value="TreeGrafter"/>
</dbReference>
<proteinExistence type="inferred from homology"/>
<dbReference type="AlphaFoldDB" id="A0A1C1Z0R5"/>
<dbReference type="PANTHER" id="PTHR30068">
    <property type="entry name" value="URONATE ISOMERASE"/>
    <property type="match status" value="1"/>
</dbReference>
<accession>A0A1C1Z0R5</accession>
<evidence type="ECO:0000313" key="9">
    <source>
        <dbReference type="Proteomes" id="UP000094795"/>
    </source>
</evidence>
<comment type="similarity">
    <text evidence="3 7">Belongs to the metallo-dependent hydrolases superfamily. Uronate isomerase family.</text>
</comment>
<gene>
    <name evidence="7" type="primary">uxaC</name>
    <name evidence="8" type="ORF">AWJ14_09315</name>
</gene>
<evidence type="ECO:0000256" key="3">
    <source>
        <dbReference type="ARBA" id="ARBA00008397"/>
    </source>
</evidence>
<dbReference type="Proteomes" id="UP000094795">
    <property type="component" value="Unassembled WGS sequence"/>
</dbReference>
<dbReference type="GO" id="GO:0008880">
    <property type="term" value="F:glucuronate isomerase activity"/>
    <property type="evidence" value="ECO:0007669"/>
    <property type="project" value="UniProtKB-UniRule"/>
</dbReference>